<dbReference type="PROSITE" id="PS50164">
    <property type="entry name" value="GIY_YIG"/>
    <property type="match status" value="1"/>
</dbReference>
<dbReference type="GO" id="GO:0004519">
    <property type="term" value="F:endonuclease activity"/>
    <property type="evidence" value="ECO:0007669"/>
    <property type="project" value="UniProtKB-KW"/>
</dbReference>
<proteinExistence type="inferred from homology"/>
<dbReference type="PANTHER" id="PTHR34477:SF5">
    <property type="entry name" value="BSL5627 PROTEIN"/>
    <property type="match status" value="1"/>
</dbReference>
<evidence type="ECO:0000313" key="3">
    <source>
        <dbReference type="EMBL" id="GHD56952.1"/>
    </source>
</evidence>
<dbReference type="Proteomes" id="UP000630353">
    <property type="component" value="Unassembled WGS sequence"/>
</dbReference>
<organism evidence="3 4">
    <name type="scientific">Thalassobaculum fulvum</name>
    <dbReference type="NCBI Taxonomy" id="1633335"/>
    <lineage>
        <taxon>Bacteria</taxon>
        <taxon>Pseudomonadati</taxon>
        <taxon>Pseudomonadota</taxon>
        <taxon>Alphaproteobacteria</taxon>
        <taxon>Rhodospirillales</taxon>
        <taxon>Thalassobaculaceae</taxon>
        <taxon>Thalassobaculum</taxon>
    </lineage>
</organism>
<evidence type="ECO:0000256" key="1">
    <source>
        <dbReference type="ARBA" id="ARBA00007435"/>
    </source>
</evidence>
<accession>A0A918XUD6</accession>
<dbReference type="AlphaFoldDB" id="A0A918XUD6"/>
<dbReference type="PANTHER" id="PTHR34477">
    <property type="entry name" value="UPF0213 PROTEIN YHBQ"/>
    <property type="match status" value="1"/>
</dbReference>
<dbReference type="InterPro" id="IPR035901">
    <property type="entry name" value="GIY-YIG_endonuc_sf"/>
</dbReference>
<keyword evidence="3" id="KW-0255">Endonuclease</keyword>
<feature type="domain" description="GIY-YIG" evidence="2">
    <location>
        <begin position="5"/>
        <end position="80"/>
    </location>
</feature>
<dbReference type="InterPro" id="IPR050190">
    <property type="entry name" value="UPF0213_domain"/>
</dbReference>
<name>A0A918XUD6_9PROT</name>
<evidence type="ECO:0000313" key="4">
    <source>
        <dbReference type="Proteomes" id="UP000630353"/>
    </source>
</evidence>
<keyword evidence="3" id="KW-0378">Hydrolase</keyword>
<reference evidence="3" key="2">
    <citation type="submission" date="2020-09" db="EMBL/GenBank/DDBJ databases">
        <authorList>
            <person name="Sun Q."/>
            <person name="Kim S."/>
        </authorList>
    </citation>
    <scope>NUCLEOTIDE SEQUENCE</scope>
    <source>
        <strain evidence="3">KCTC 42651</strain>
    </source>
</reference>
<gene>
    <name evidence="3" type="ORF">GCM10017083_37720</name>
</gene>
<dbReference type="RefSeq" id="WP_189992511.1">
    <property type="nucleotide sequence ID" value="NZ_BMZS01000009.1"/>
</dbReference>
<comment type="caution">
    <text evidence="3">The sequence shown here is derived from an EMBL/GenBank/DDBJ whole genome shotgun (WGS) entry which is preliminary data.</text>
</comment>
<comment type="similarity">
    <text evidence="1">Belongs to the UPF0213 family.</text>
</comment>
<keyword evidence="4" id="KW-1185">Reference proteome</keyword>
<reference evidence="3" key="1">
    <citation type="journal article" date="2014" name="Int. J. Syst. Evol. Microbiol.">
        <title>Complete genome sequence of Corynebacterium casei LMG S-19264T (=DSM 44701T), isolated from a smear-ripened cheese.</title>
        <authorList>
            <consortium name="US DOE Joint Genome Institute (JGI-PGF)"/>
            <person name="Walter F."/>
            <person name="Albersmeier A."/>
            <person name="Kalinowski J."/>
            <person name="Ruckert C."/>
        </authorList>
    </citation>
    <scope>NUCLEOTIDE SEQUENCE</scope>
    <source>
        <strain evidence="3">KCTC 42651</strain>
    </source>
</reference>
<dbReference type="SUPFAM" id="SSF82771">
    <property type="entry name" value="GIY-YIG endonuclease"/>
    <property type="match status" value="1"/>
</dbReference>
<evidence type="ECO:0000259" key="2">
    <source>
        <dbReference type="PROSITE" id="PS50164"/>
    </source>
</evidence>
<dbReference type="CDD" id="cd10448">
    <property type="entry name" value="GIY-YIG_unchar_3"/>
    <property type="match status" value="1"/>
</dbReference>
<dbReference type="InterPro" id="IPR000305">
    <property type="entry name" value="GIY-YIG_endonuc"/>
</dbReference>
<dbReference type="Gene3D" id="3.40.1440.10">
    <property type="entry name" value="GIY-YIG endonuclease"/>
    <property type="match status" value="1"/>
</dbReference>
<dbReference type="Pfam" id="PF01541">
    <property type="entry name" value="GIY-YIG"/>
    <property type="match status" value="1"/>
</dbReference>
<protein>
    <submittedName>
        <fullName evidence="3">Endonuclease</fullName>
    </submittedName>
</protein>
<keyword evidence="3" id="KW-0540">Nuclease</keyword>
<sequence length="100" mass="11889">MPRTLRPCVYILASKPYGTLYVGVTGDLIRRVWVHREHPSGFCARYGVKRLVWYEPKPDMQTAIRREKRLKDWRRDWKIAPIEQKNPDWHDLYPGLAGLV</sequence>
<dbReference type="EMBL" id="BMZS01000009">
    <property type="protein sequence ID" value="GHD56952.1"/>
    <property type="molecule type" value="Genomic_DNA"/>
</dbReference>